<feature type="domain" description="HTH gntR-type" evidence="4">
    <location>
        <begin position="7"/>
        <end position="74"/>
    </location>
</feature>
<evidence type="ECO:0000256" key="1">
    <source>
        <dbReference type="ARBA" id="ARBA00023015"/>
    </source>
</evidence>
<dbReference type="PANTHER" id="PTHR43537:SF49">
    <property type="entry name" value="TRANSCRIPTIONAL REGULATORY PROTEIN"/>
    <property type="match status" value="1"/>
</dbReference>
<keyword evidence="3" id="KW-0804">Transcription</keyword>
<evidence type="ECO:0000256" key="3">
    <source>
        <dbReference type="ARBA" id="ARBA00023163"/>
    </source>
</evidence>
<dbReference type="PROSITE" id="PS50949">
    <property type="entry name" value="HTH_GNTR"/>
    <property type="match status" value="1"/>
</dbReference>
<dbReference type="SUPFAM" id="SSF46785">
    <property type="entry name" value="Winged helix' DNA-binding domain"/>
    <property type="match status" value="1"/>
</dbReference>
<dbReference type="GO" id="GO:0003677">
    <property type="term" value="F:DNA binding"/>
    <property type="evidence" value="ECO:0007669"/>
    <property type="project" value="UniProtKB-KW"/>
</dbReference>
<dbReference type="Pfam" id="PF00392">
    <property type="entry name" value="GntR"/>
    <property type="match status" value="1"/>
</dbReference>
<keyword evidence="1" id="KW-0805">Transcription regulation</keyword>
<evidence type="ECO:0000259" key="4">
    <source>
        <dbReference type="PROSITE" id="PS50949"/>
    </source>
</evidence>
<protein>
    <submittedName>
        <fullName evidence="5">HTH-type transcriptional repressor RspR</fullName>
    </submittedName>
</protein>
<dbReference type="PANTHER" id="PTHR43537">
    <property type="entry name" value="TRANSCRIPTIONAL REGULATOR, GNTR FAMILY"/>
    <property type="match status" value="1"/>
</dbReference>
<proteinExistence type="predicted"/>
<dbReference type="Gene3D" id="1.10.10.10">
    <property type="entry name" value="Winged helix-like DNA-binding domain superfamily/Winged helix DNA-binding domain"/>
    <property type="match status" value="1"/>
</dbReference>
<comment type="caution">
    <text evidence="5">The sequence shown here is derived from an EMBL/GenBank/DDBJ whole genome shotgun (WGS) entry which is preliminary data.</text>
</comment>
<sequence length="215" mass="24879">MLEENFQTVSDIAYHIISQKILDGEYPPGMKLSRRKMAEAAGVSVIPVIEALKRLEEDRLVESKPHWGSFVTIPTREKIRESYQLREAIECQSARILAEQMTPDQKLVLMEIATELDTVPYTYETVGDSRQSHLLFHTKLTEFTNNRLLTDTLRKINLFWVLCKAIETTTPIVSYPRYWHRYLVEEIASGDQDRAEIAMRQHVNNSLINLIATKD</sequence>
<dbReference type="CDD" id="cd07377">
    <property type="entry name" value="WHTH_GntR"/>
    <property type="match status" value="1"/>
</dbReference>
<dbReference type="InterPro" id="IPR008920">
    <property type="entry name" value="TF_FadR/GntR_C"/>
</dbReference>
<dbReference type="SMART" id="SM00345">
    <property type="entry name" value="HTH_GNTR"/>
    <property type="match status" value="1"/>
</dbReference>
<dbReference type="InterPro" id="IPR011711">
    <property type="entry name" value="GntR_C"/>
</dbReference>
<dbReference type="GO" id="GO:0003700">
    <property type="term" value="F:DNA-binding transcription factor activity"/>
    <property type="evidence" value="ECO:0007669"/>
    <property type="project" value="InterPro"/>
</dbReference>
<dbReference type="SMART" id="SM00895">
    <property type="entry name" value="FCD"/>
    <property type="match status" value="1"/>
</dbReference>
<dbReference type="Pfam" id="PF07729">
    <property type="entry name" value="FCD"/>
    <property type="match status" value="1"/>
</dbReference>
<dbReference type="SUPFAM" id="SSF48008">
    <property type="entry name" value="GntR ligand-binding domain-like"/>
    <property type="match status" value="1"/>
</dbReference>
<name>A0A644ZSZ0_9ZZZZ</name>
<dbReference type="InterPro" id="IPR036388">
    <property type="entry name" value="WH-like_DNA-bd_sf"/>
</dbReference>
<evidence type="ECO:0000256" key="2">
    <source>
        <dbReference type="ARBA" id="ARBA00023125"/>
    </source>
</evidence>
<gene>
    <name evidence="5" type="primary">rspR_27</name>
    <name evidence="5" type="ORF">SDC9_89683</name>
</gene>
<dbReference type="EMBL" id="VSSQ01009941">
    <property type="protein sequence ID" value="MPM43011.1"/>
    <property type="molecule type" value="Genomic_DNA"/>
</dbReference>
<keyword evidence="2" id="KW-0238">DNA-binding</keyword>
<organism evidence="5">
    <name type="scientific">bioreactor metagenome</name>
    <dbReference type="NCBI Taxonomy" id="1076179"/>
    <lineage>
        <taxon>unclassified sequences</taxon>
        <taxon>metagenomes</taxon>
        <taxon>ecological metagenomes</taxon>
    </lineage>
</organism>
<dbReference type="AlphaFoldDB" id="A0A644ZSZ0"/>
<accession>A0A644ZSZ0</accession>
<reference evidence="5" key="1">
    <citation type="submission" date="2019-08" db="EMBL/GenBank/DDBJ databases">
        <authorList>
            <person name="Kucharzyk K."/>
            <person name="Murdoch R.W."/>
            <person name="Higgins S."/>
            <person name="Loffler F."/>
        </authorList>
    </citation>
    <scope>NUCLEOTIDE SEQUENCE</scope>
</reference>
<dbReference type="InterPro" id="IPR000524">
    <property type="entry name" value="Tscrpt_reg_HTH_GntR"/>
</dbReference>
<evidence type="ECO:0000313" key="5">
    <source>
        <dbReference type="EMBL" id="MPM43011.1"/>
    </source>
</evidence>
<dbReference type="Gene3D" id="1.20.120.530">
    <property type="entry name" value="GntR ligand-binding domain-like"/>
    <property type="match status" value="1"/>
</dbReference>
<dbReference type="InterPro" id="IPR036390">
    <property type="entry name" value="WH_DNA-bd_sf"/>
</dbReference>